<name>A0A1G8AG01_CHIFI</name>
<protein>
    <submittedName>
        <fullName evidence="1">Uncharacterized protein</fullName>
    </submittedName>
</protein>
<dbReference type="AlphaFoldDB" id="A0A1G8AG01"/>
<accession>A0A1G8AG01</accession>
<sequence length="51" mass="6092">MKSQVNIAKIFPKYLFWAHFSLRFTTFIHNSLFKVPTNKVLHYLLACSNYL</sequence>
<gene>
    <name evidence="1" type="ORF">SAMN04488121_109238</name>
</gene>
<evidence type="ECO:0000313" key="2">
    <source>
        <dbReference type="Proteomes" id="UP000199045"/>
    </source>
</evidence>
<proteinExistence type="predicted"/>
<reference evidence="1 2" key="1">
    <citation type="submission" date="2016-10" db="EMBL/GenBank/DDBJ databases">
        <authorList>
            <person name="de Groot N.N."/>
        </authorList>
    </citation>
    <scope>NUCLEOTIDE SEQUENCE [LARGE SCALE GENOMIC DNA]</scope>
    <source>
        <strain evidence="1 2">DSM 527</strain>
    </source>
</reference>
<evidence type="ECO:0000313" key="1">
    <source>
        <dbReference type="EMBL" id="SDH19807.1"/>
    </source>
</evidence>
<dbReference type="Proteomes" id="UP000199045">
    <property type="component" value="Unassembled WGS sequence"/>
</dbReference>
<organism evidence="1 2">
    <name type="scientific">Chitinophaga filiformis</name>
    <name type="common">Myxococcus filiformis</name>
    <name type="synonym">Flexibacter filiformis</name>
    <dbReference type="NCBI Taxonomy" id="104663"/>
    <lineage>
        <taxon>Bacteria</taxon>
        <taxon>Pseudomonadati</taxon>
        <taxon>Bacteroidota</taxon>
        <taxon>Chitinophagia</taxon>
        <taxon>Chitinophagales</taxon>
        <taxon>Chitinophagaceae</taxon>
        <taxon>Chitinophaga</taxon>
    </lineage>
</organism>
<dbReference type="EMBL" id="FNBN01000009">
    <property type="protein sequence ID" value="SDH19807.1"/>
    <property type="molecule type" value="Genomic_DNA"/>
</dbReference>